<organism evidence="4 5">
    <name type="scientific">Palleronia pelagia</name>
    <dbReference type="NCBI Taxonomy" id="387096"/>
    <lineage>
        <taxon>Bacteria</taxon>
        <taxon>Pseudomonadati</taxon>
        <taxon>Pseudomonadota</taxon>
        <taxon>Alphaproteobacteria</taxon>
        <taxon>Rhodobacterales</taxon>
        <taxon>Roseobacteraceae</taxon>
        <taxon>Palleronia</taxon>
    </lineage>
</organism>
<dbReference type="OrthoDB" id="9790252at2"/>
<dbReference type="AlphaFoldDB" id="A0A1H8BGS7"/>
<dbReference type="InterPro" id="IPR050400">
    <property type="entry name" value="Bact_Cytoskel_RodZ"/>
</dbReference>
<evidence type="ECO:0000313" key="5">
    <source>
        <dbReference type="Proteomes" id="UP000199372"/>
    </source>
</evidence>
<feature type="transmembrane region" description="Helical" evidence="2">
    <location>
        <begin position="148"/>
        <end position="170"/>
    </location>
</feature>
<evidence type="ECO:0000256" key="1">
    <source>
        <dbReference type="SAM" id="MobiDB-lite"/>
    </source>
</evidence>
<dbReference type="GO" id="GO:0003677">
    <property type="term" value="F:DNA binding"/>
    <property type="evidence" value="ECO:0007669"/>
    <property type="project" value="InterPro"/>
</dbReference>
<evidence type="ECO:0000313" key="4">
    <source>
        <dbReference type="EMBL" id="SEM81669.1"/>
    </source>
</evidence>
<dbReference type="PANTHER" id="PTHR34475:SF1">
    <property type="entry name" value="CYTOSKELETON PROTEIN RODZ"/>
    <property type="match status" value="1"/>
</dbReference>
<protein>
    <submittedName>
        <fullName evidence="4">Protein RodZ, contains Xre-like HTH and DUF4115 domains</fullName>
    </submittedName>
</protein>
<sequence>MIGRNRQPDTEPAEIKGFDDFDMRLGDVMRGERATLGKSLLDVQRELKIKATYIAAIENADPSAFETPGFIAGYVRSYARYLELDPDWAFKAFCVESGFETAHGMSEAASSKRREPRVQNSTRDPFLDSPLGFVPKGDGLLSRIEPGAIGSIAVLFGLIGLIGYGGYAVLNEVQRVQVVPVDQAPEVVADIDPLDSARPAAPAEDDPTELATAAPDNFDRIYRPQALDVPVMVARDGPIANLDPREFGALSDRARTEPTTLAGASPEAPTAPGAGTSQLRGPDMAAAQVAEAGTGDGSGPAGVQVLADGTPEVVLVAVRPSWVRVRSAEGTTLYEQIMQEGDTFTLPATEEPATLRTGESGAIYFSVNGTAYGPAGSSGQITSNLALSAQNLTETYQTADIAADQALARVVAEMSAQPELPGATESDGTE</sequence>
<keyword evidence="2" id="KW-1133">Transmembrane helix</keyword>
<feature type="region of interest" description="Disordered" evidence="1">
    <location>
        <begin position="258"/>
        <end position="285"/>
    </location>
</feature>
<dbReference type="InterPro" id="IPR010982">
    <property type="entry name" value="Lambda_DNA-bd_dom_sf"/>
</dbReference>
<feature type="domain" description="Cytoskeleton protein RodZ-like C-terminal" evidence="3">
    <location>
        <begin position="314"/>
        <end position="380"/>
    </location>
</feature>
<dbReference type="EMBL" id="FOCM01000001">
    <property type="protein sequence ID" value="SEM81669.1"/>
    <property type="molecule type" value="Genomic_DNA"/>
</dbReference>
<dbReference type="RefSeq" id="WP_091844061.1">
    <property type="nucleotide sequence ID" value="NZ_FOCM01000001.1"/>
</dbReference>
<feature type="region of interest" description="Disordered" evidence="1">
    <location>
        <begin position="106"/>
        <end position="125"/>
    </location>
</feature>
<dbReference type="Gene3D" id="1.10.260.40">
    <property type="entry name" value="lambda repressor-like DNA-binding domains"/>
    <property type="match status" value="1"/>
</dbReference>
<evidence type="ECO:0000259" key="3">
    <source>
        <dbReference type="Pfam" id="PF13464"/>
    </source>
</evidence>
<keyword evidence="5" id="KW-1185">Reference proteome</keyword>
<accession>A0A1H8BGS7</accession>
<keyword evidence="2" id="KW-0812">Transmembrane</keyword>
<dbReference type="Pfam" id="PF13464">
    <property type="entry name" value="RodZ_C"/>
    <property type="match status" value="1"/>
</dbReference>
<proteinExistence type="predicted"/>
<dbReference type="PANTHER" id="PTHR34475">
    <property type="match status" value="1"/>
</dbReference>
<evidence type="ECO:0000256" key="2">
    <source>
        <dbReference type="SAM" id="Phobius"/>
    </source>
</evidence>
<gene>
    <name evidence="4" type="ORF">SAMN04488011_101578</name>
</gene>
<dbReference type="Proteomes" id="UP000199372">
    <property type="component" value="Unassembled WGS sequence"/>
</dbReference>
<reference evidence="5" key="1">
    <citation type="submission" date="2016-10" db="EMBL/GenBank/DDBJ databases">
        <authorList>
            <person name="Varghese N."/>
            <person name="Submissions S."/>
        </authorList>
    </citation>
    <scope>NUCLEOTIDE SEQUENCE [LARGE SCALE GENOMIC DNA]</scope>
    <source>
        <strain evidence="5">DSM 26893</strain>
    </source>
</reference>
<name>A0A1H8BGS7_9RHOB</name>
<dbReference type="InterPro" id="IPR025194">
    <property type="entry name" value="RodZ-like_C"/>
</dbReference>
<keyword evidence="2" id="KW-0472">Membrane</keyword>
<dbReference type="Pfam" id="PF13413">
    <property type="entry name" value="HTH_25"/>
    <property type="match status" value="1"/>
</dbReference>